<comment type="caution">
    <text evidence="3">The sequence shown here is derived from an EMBL/GenBank/DDBJ whole genome shotgun (WGS) entry which is preliminary data.</text>
</comment>
<protein>
    <recommendedName>
        <fullName evidence="5">Lipoprotein</fullName>
    </recommendedName>
</protein>
<evidence type="ECO:0008006" key="5">
    <source>
        <dbReference type="Google" id="ProtNLM"/>
    </source>
</evidence>
<dbReference type="PATRIC" id="fig|68170.10.peg.1246"/>
<name>A0A0F0GJK4_LENAE</name>
<dbReference type="OrthoDB" id="3577535at2"/>
<evidence type="ECO:0000256" key="2">
    <source>
        <dbReference type="SAM" id="SignalP"/>
    </source>
</evidence>
<dbReference type="Proteomes" id="UP000033393">
    <property type="component" value="Unassembled WGS sequence"/>
</dbReference>
<reference evidence="3 4" key="1">
    <citation type="submission" date="2015-02" db="EMBL/GenBank/DDBJ databases">
        <authorList>
            <person name="Ju K.-S."/>
            <person name="Doroghazi J.R."/>
            <person name="Metcalf W."/>
        </authorList>
    </citation>
    <scope>NUCLEOTIDE SEQUENCE [LARGE SCALE GENOMIC DNA]</scope>
    <source>
        <strain evidence="3 4">NRRL B-16140</strain>
    </source>
</reference>
<feature type="region of interest" description="Disordered" evidence="1">
    <location>
        <begin position="21"/>
        <end position="57"/>
    </location>
</feature>
<keyword evidence="4" id="KW-1185">Reference proteome</keyword>
<feature type="signal peptide" evidence="2">
    <location>
        <begin position="1"/>
        <end position="17"/>
    </location>
</feature>
<dbReference type="PROSITE" id="PS51257">
    <property type="entry name" value="PROKAR_LIPOPROTEIN"/>
    <property type="match status" value="1"/>
</dbReference>
<evidence type="ECO:0000256" key="1">
    <source>
        <dbReference type="SAM" id="MobiDB-lite"/>
    </source>
</evidence>
<evidence type="ECO:0000313" key="4">
    <source>
        <dbReference type="Proteomes" id="UP000033393"/>
    </source>
</evidence>
<accession>A0A0F0GJK4</accession>
<dbReference type="RefSeq" id="WP_045317318.1">
    <property type="nucleotide sequence ID" value="NZ_JYJG01000418.1"/>
</dbReference>
<feature type="compositionally biased region" description="Low complexity" evidence="1">
    <location>
        <begin position="25"/>
        <end position="45"/>
    </location>
</feature>
<dbReference type="EMBL" id="JYJG01000418">
    <property type="protein sequence ID" value="KJK37724.1"/>
    <property type="molecule type" value="Genomic_DNA"/>
</dbReference>
<dbReference type="AlphaFoldDB" id="A0A0F0GJK4"/>
<keyword evidence="2" id="KW-0732">Signal</keyword>
<sequence>MPILRTAGVLAAALALAGCGTEQHSSTPQSTSTTSTTTSTTAPATTTPPKPTAKDGKDFAQCADGSCEISIGEPVTIAVAGNSFVVKSVADDGLEFELQLASGGTASGTLKGTCGSIMKFYLDGTGGGTGTFCNPDNAPQPAPTPEPGVFQLQLAGLNDHQAVVRMVTG</sequence>
<organism evidence="3 4">
    <name type="scientific">Lentzea aerocolonigenes</name>
    <name type="common">Lechevalieria aerocolonigenes</name>
    <name type="synonym">Saccharothrix aerocolonigenes</name>
    <dbReference type="NCBI Taxonomy" id="68170"/>
    <lineage>
        <taxon>Bacteria</taxon>
        <taxon>Bacillati</taxon>
        <taxon>Actinomycetota</taxon>
        <taxon>Actinomycetes</taxon>
        <taxon>Pseudonocardiales</taxon>
        <taxon>Pseudonocardiaceae</taxon>
        <taxon>Lentzea</taxon>
    </lineage>
</organism>
<proteinExistence type="predicted"/>
<gene>
    <name evidence="3" type="ORF">UK23_41580</name>
</gene>
<evidence type="ECO:0000313" key="3">
    <source>
        <dbReference type="EMBL" id="KJK37724.1"/>
    </source>
</evidence>
<feature type="chain" id="PRO_5038674960" description="Lipoprotein" evidence="2">
    <location>
        <begin position="18"/>
        <end position="169"/>
    </location>
</feature>